<reference evidence="1" key="1">
    <citation type="submission" date="2020-06" db="EMBL/GenBank/DDBJ databases">
        <authorList>
            <person name="Li T."/>
            <person name="Hu X."/>
            <person name="Zhang T."/>
            <person name="Song X."/>
            <person name="Zhang H."/>
            <person name="Dai N."/>
            <person name="Sheng W."/>
            <person name="Hou X."/>
            <person name="Wei L."/>
        </authorList>
    </citation>
    <scope>NUCLEOTIDE SEQUENCE</scope>
    <source>
        <strain evidence="1">KEN1</strain>
        <tissue evidence="1">Leaf</tissue>
    </source>
</reference>
<comment type="caution">
    <text evidence="1">The sequence shown here is derived from an EMBL/GenBank/DDBJ whole genome shotgun (WGS) entry which is preliminary data.</text>
</comment>
<name>A0AAW2U1H2_9LAMI</name>
<dbReference type="AlphaFoldDB" id="A0AAW2U1H2"/>
<organism evidence="1">
    <name type="scientific">Sesamum latifolium</name>
    <dbReference type="NCBI Taxonomy" id="2727402"/>
    <lineage>
        <taxon>Eukaryota</taxon>
        <taxon>Viridiplantae</taxon>
        <taxon>Streptophyta</taxon>
        <taxon>Embryophyta</taxon>
        <taxon>Tracheophyta</taxon>
        <taxon>Spermatophyta</taxon>
        <taxon>Magnoliopsida</taxon>
        <taxon>eudicotyledons</taxon>
        <taxon>Gunneridae</taxon>
        <taxon>Pentapetalae</taxon>
        <taxon>asterids</taxon>
        <taxon>lamiids</taxon>
        <taxon>Lamiales</taxon>
        <taxon>Pedaliaceae</taxon>
        <taxon>Sesamum</taxon>
    </lineage>
</organism>
<evidence type="ECO:0008006" key="2">
    <source>
        <dbReference type="Google" id="ProtNLM"/>
    </source>
</evidence>
<protein>
    <recommendedName>
        <fullName evidence="2">Reverse transcriptase domain-containing protein</fullName>
    </recommendedName>
</protein>
<dbReference type="EMBL" id="JACGWN010000013">
    <property type="protein sequence ID" value="KAL0411080.1"/>
    <property type="molecule type" value="Genomic_DNA"/>
</dbReference>
<proteinExistence type="predicted"/>
<sequence length="335" mass="37877">MARGRGKEYKILSFLMKKKRLKSIIHGIMEGNQEITNLDHIRDSAASHFENLLTSNVAQSGTPDFPFQFSKILEEVDHNICSIPSEEDLRDTVFSIDKDSIAGPDGFSSAFYKVCWEFIARDIYDAVRDLFSGTPMPRRLKATTIVLIPKEALSSPFGTDLPLTKQLRLGRGGGLFQIHTGVKTRGSHLSNSFHPRNRSLLQRHGLPLYPYMFYQMKCVVKLSHLSYADDVIIFTNCKEVGLIRLMQFLRSYEDISGQKINYAKSAFISGKKASLIPQGIKSIIGFVMKALPITYLGAPLYKGHKRKSQFENLIDKVRIKISGWEHCHLSYGGRL</sequence>
<dbReference type="PANTHER" id="PTHR33116:SF80">
    <property type="entry name" value="REVERSE TRANSCRIPTASE ZINC-BINDING DOMAIN-CONTAINING PROTEIN"/>
    <property type="match status" value="1"/>
</dbReference>
<gene>
    <name evidence="1" type="ORF">Slati_3697700</name>
</gene>
<accession>A0AAW2U1H2</accession>
<dbReference type="PANTHER" id="PTHR33116">
    <property type="entry name" value="REVERSE TRANSCRIPTASE ZINC-BINDING DOMAIN-CONTAINING PROTEIN-RELATED-RELATED"/>
    <property type="match status" value="1"/>
</dbReference>
<evidence type="ECO:0000313" key="1">
    <source>
        <dbReference type="EMBL" id="KAL0411080.1"/>
    </source>
</evidence>
<reference evidence="1" key="2">
    <citation type="journal article" date="2024" name="Plant">
        <title>Genomic evolution and insights into agronomic trait innovations of Sesamum species.</title>
        <authorList>
            <person name="Miao H."/>
            <person name="Wang L."/>
            <person name="Qu L."/>
            <person name="Liu H."/>
            <person name="Sun Y."/>
            <person name="Le M."/>
            <person name="Wang Q."/>
            <person name="Wei S."/>
            <person name="Zheng Y."/>
            <person name="Lin W."/>
            <person name="Duan Y."/>
            <person name="Cao H."/>
            <person name="Xiong S."/>
            <person name="Wang X."/>
            <person name="Wei L."/>
            <person name="Li C."/>
            <person name="Ma Q."/>
            <person name="Ju M."/>
            <person name="Zhao R."/>
            <person name="Li G."/>
            <person name="Mu C."/>
            <person name="Tian Q."/>
            <person name="Mei H."/>
            <person name="Zhang T."/>
            <person name="Gao T."/>
            <person name="Zhang H."/>
        </authorList>
    </citation>
    <scope>NUCLEOTIDE SEQUENCE</scope>
    <source>
        <strain evidence="1">KEN1</strain>
    </source>
</reference>